<sequence>MDPNSLEAFYTKIAKQDDAAPSAMPPADLQQEIGHFNVFNVALLMHRRQERPPMTFDRRAFYKISLIEGRSRIEYADQAVEVAGPALWFATSRVPYRWLPHNQDQTGYFCIFTEEFLLPVKGALAMEELPVFQPGGCPVLPLSSDEHAALAPLFQKMEQEMASTYAYKYDLLRAYLLELIHQGQKLQPAPAATPTHNASARVTALFTDLLERQFPLATPQQQLPLRTAKDYAEALNVHVNHLNRVLKETTGHTTTTLIASRVAQEAKMLLKQTTWTVSEIADSLGFADVAHFCNFFKRQTGLVPGAFRG</sequence>
<accession>A0ABR7MFF8</accession>
<evidence type="ECO:0000259" key="4">
    <source>
        <dbReference type="PROSITE" id="PS01124"/>
    </source>
</evidence>
<dbReference type="InterPro" id="IPR020449">
    <property type="entry name" value="Tscrpt_reg_AraC-type_HTH"/>
</dbReference>
<dbReference type="RefSeq" id="WP_187318126.1">
    <property type="nucleotide sequence ID" value="NZ_JACSCY010000002.1"/>
</dbReference>
<evidence type="ECO:0000313" key="5">
    <source>
        <dbReference type="EMBL" id="MBC6609815.1"/>
    </source>
</evidence>
<dbReference type="Pfam" id="PF12833">
    <property type="entry name" value="HTH_18"/>
    <property type="match status" value="1"/>
</dbReference>
<keyword evidence="1" id="KW-0805">Transcription regulation</keyword>
<dbReference type="InterPro" id="IPR009057">
    <property type="entry name" value="Homeodomain-like_sf"/>
</dbReference>
<evidence type="ECO:0000313" key="6">
    <source>
        <dbReference type="Proteomes" id="UP000622017"/>
    </source>
</evidence>
<keyword evidence="3" id="KW-0804">Transcription</keyword>
<dbReference type="PANTHER" id="PTHR43280:SF32">
    <property type="entry name" value="TRANSCRIPTIONAL REGULATORY PROTEIN"/>
    <property type="match status" value="1"/>
</dbReference>
<dbReference type="Proteomes" id="UP000622017">
    <property type="component" value="Unassembled WGS sequence"/>
</dbReference>
<reference evidence="5 6" key="1">
    <citation type="submission" date="2020-08" db="EMBL/GenBank/DDBJ databases">
        <title>Hymenobacter sp.</title>
        <authorList>
            <person name="Kim M.K."/>
        </authorList>
    </citation>
    <scope>NUCLEOTIDE SEQUENCE [LARGE SCALE GENOMIC DNA]</scope>
    <source>
        <strain evidence="5 6">BT507</strain>
    </source>
</reference>
<dbReference type="PRINTS" id="PR00032">
    <property type="entry name" value="HTHARAC"/>
</dbReference>
<name>A0ABR7MFF8_9BACT</name>
<evidence type="ECO:0000256" key="2">
    <source>
        <dbReference type="ARBA" id="ARBA00023125"/>
    </source>
</evidence>
<keyword evidence="6" id="KW-1185">Reference proteome</keyword>
<dbReference type="PANTHER" id="PTHR43280">
    <property type="entry name" value="ARAC-FAMILY TRANSCRIPTIONAL REGULATOR"/>
    <property type="match status" value="1"/>
</dbReference>
<keyword evidence="2" id="KW-0238">DNA-binding</keyword>
<gene>
    <name evidence="5" type="ORF">H8B15_02700</name>
</gene>
<dbReference type="InterPro" id="IPR018060">
    <property type="entry name" value="HTH_AraC"/>
</dbReference>
<dbReference type="SMART" id="SM00342">
    <property type="entry name" value="HTH_ARAC"/>
    <property type="match status" value="1"/>
</dbReference>
<feature type="domain" description="HTH araC/xylS-type" evidence="4">
    <location>
        <begin position="200"/>
        <end position="309"/>
    </location>
</feature>
<dbReference type="PROSITE" id="PS01124">
    <property type="entry name" value="HTH_ARAC_FAMILY_2"/>
    <property type="match status" value="1"/>
</dbReference>
<evidence type="ECO:0000256" key="3">
    <source>
        <dbReference type="ARBA" id="ARBA00023163"/>
    </source>
</evidence>
<comment type="caution">
    <text evidence="5">The sequence shown here is derived from an EMBL/GenBank/DDBJ whole genome shotgun (WGS) entry which is preliminary data.</text>
</comment>
<protein>
    <submittedName>
        <fullName evidence="5">Helix-turn-helix domain-containing protein</fullName>
    </submittedName>
</protein>
<organism evidence="5 6">
    <name type="scientific">Hymenobacter citatus</name>
    <dbReference type="NCBI Taxonomy" id="2763506"/>
    <lineage>
        <taxon>Bacteria</taxon>
        <taxon>Pseudomonadati</taxon>
        <taxon>Bacteroidota</taxon>
        <taxon>Cytophagia</taxon>
        <taxon>Cytophagales</taxon>
        <taxon>Hymenobacteraceae</taxon>
        <taxon>Hymenobacter</taxon>
    </lineage>
</organism>
<dbReference type="EMBL" id="JACSCY010000002">
    <property type="protein sequence ID" value="MBC6609815.1"/>
    <property type="molecule type" value="Genomic_DNA"/>
</dbReference>
<evidence type="ECO:0000256" key="1">
    <source>
        <dbReference type="ARBA" id="ARBA00023015"/>
    </source>
</evidence>
<proteinExistence type="predicted"/>
<dbReference type="Gene3D" id="1.10.10.60">
    <property type="entry name" value="Homeodomain-like"/>
    <property type="match status" value="1"/>
</dbReference>
<dbReference type="SUPFAM" id="SSF46689">
    <property type="entry name" value="Homeodomain-like"/>
    <property type="match status" value="1"/>
</dbReference>